<reference evidence="2" key="1">
    <citation type="submission" date="2021-02" db="EMBL/GenBank/DDBJ databases">
        <authorList>
            <person name="Dougan E. K."/>
            <person name="Rhodes N."/>
            <person name="Thang M."/>
            <person name="Chan C."/>
        </authorList>
    </citation>
    <scope>NUCLEOTIDE SEQUENCE</scope>
</reference>
<feature type="region of interest" description="Disordered" evidence="1">
    <location>
        <begin position="1"/>
        <end position="23"/>
    </location>
</feature>
<evidence type="ECO:0000256" key="1">
    <source>
        <dbReference type="SAM" id="MobiDB-lite"/>
    </source>
</evidence>
<dbReference type="AlphaFoldDB" id="A0A812XKC4"/>
<dbReference type="OrthoDB" id="407876at2759"/>
<evidence type="ECO:0000313" key="2">
    <source>
        <dbReference type="EMBL" id="CAE7732623.1"/>
    </source>
</evidence>
<comment type="caution">
    <text evidence="2">The sequence shown here is derived from an EMBL/GenBank/DDBJ whole genome shotgun (WGS) entry which is preliminary data.</text>
</comment>
<gene>
    <name evidence="2" type="ORF">SNEC2469_LOCUS21174</name>
</gene>
<proteinExistence type="predicted"/>
<feature type="non-terminal residue" evidence="2">
    <location>
        <position position="1"/>
    </location>
</feature>
<protein>
    <submittedName>
        <fullName evidence="2">Uncharacterized protein</fullName>
    </submittedName>
</protein>
<name>A0A812XKC4_9DINO</name>
<evidence type="ECO:0000313" key="3">
    <source>
        <dbReference type="Proteomes" id="UP000601435"/>
    </source>
</evidence>
<keyword evidence="3" id="KW-1185">Reference proteome</keyword>
<accession>A0A812XKC4</accession>
<organism evidence="2 3">
    <name type="scientific">Symbiodinium necroappetens</name>
    <dbReference type="NCBI Taxonomy" id="1628268"/>
    <lineage>
        <taxon>Eukaryota</taxon>
        <taxon>Sar</taxon>
        <taxon>Alveolata</taxon>
        <taxon>Dinophyceae</taxon>
        <taxon>Suessiales</taxon>
        <taxon>Symbiodiniaceae</taxon>
        <taxon>Symbiodinium</taxon>
    </lineage>
</organism>
<dbReference type="Proteomes" id="UP000601435">
    <property type="component" value="Unassembled WGS sequence"/>
</dbReference>
<dbReference type="EMBL" id="CAJNJA010037386">
    <property type="protein sequence ID" value="CAE7732623.1"/>
    <property type="molecule type" value="Genomic_DNA"/>
</dbReference>
<sequence length="320" mass="35247">MQADDGDMDTSQRDKRAAPESAEFLCATPSDTAREDVTDKKILNLCTALTNLVLRHEAIQAWKEAKEKQPETIDEGLPAEAVAGAQAAEMLVLDSNGMVPYLEWDLQAKEMKVKRDREPMRPEQVLELLTRMQVVPMMLEIGGRTPEANRLWEDFGRLSQSAATRCVATSLRPDKMGRSALTTAVQKIADGMCAPSDCKTAAIIATVMPPFYRPAGYGRQVHHFIHSPEGISKVEVPVFPEPNIYVPRFENSLDDADPLALQYSRHCRVACILHFGASPSEGHYRAILYDDNIGALISDDGVAATKLSQEAASAHNHNGY</sequence>